<reference evidence="2" key="1">
    <citation type="submission" date="2024-01" db="EMBL/GenBank/DDBJ databases">
        <authorList>
            <person name="Webb A."/>
        </authorList>
    </citation>
    <scope>NUCLEOTIDE SEQUENCE</scope>
    <source>
        <strain evidence="2">Pm1</strain>
    </source>
</reference>
<evidence type="ECO:0008006" key="4">
    <source>
        <dbReference type="Google" id="ProtNLM"/>
    </source>
</evidence>
<dbReference type="EMBL" id="CAKLBY020000069">
    <property type="protein sequence ID" value="CAK7923587.1"/>
    <property type="molecule type" value="Genomic_DNA"/>
</dbReference>
<organism evidence="2 3">
    <name type="scientific">Peronospora matthiolae</name>
    <dbReference type="NCBI Taxonomy" id="2874970"/>
    <lineage>
        <taxon>Eukaryota</taxon>
        <taxon>Sar</taxon>
        <taxon>Stramenopiles</taxon>
        <taxon>Oomycota</taxon>
        <taxon>Peronosporomycetes</taxon>
        <taxon>Peronosporales</taxon>
        <taxon>Peronosporaceae</taxon>
        <taxon>Peronospora</taxon>
    </lineage>
</organism>
<feature type="transmembrane region" description="Helical" evidence="1">
    <location>
        <begin position="34"/>
        <end position="50"/>
    </location>
</feature>
<sequence>MAVLIWLNISLSVLMQTLLGQLLVYLLSSDKIDAVVGVLFNVMFLLFAGFNPPCNGAP</sequence>
<protein>
    <recommendedName>
        <fullName evidence="4">ABC-2 type transporter domain-containing protein</fullName>
    </recommendedName>
</protein>
<feature type="transmembrane region" description="Helical" evidence="1">
    <location>
        <begin position="6"/>
        <end position="27"/>
    </location>
</feature>
<gene>
    <name evidence="2" type="ORF">PM001_LOCUS8737</name>
</gene>
<proteinExistence type="predicted"/>
<dbReference type="Proteomes" id="UP001162060">
    <property type="component" value="Unassembled WGS sequence"/>
</dbReference>
<name>A0AAV1TQL1_9STRA</name>
<keyword evidence="1" id="KW-0812">Transmembrane</keyword>
<accession>A0AAV1TQL1</accession>
<keyword evidence="1" id="KW-0472">Membrane</keyword>
<keyword evidence="1" id="KW-1133">Transmembrane helix</keyword>
<comment type="caution">
    <text evidence="2">The sequence shown here is derived from an EMBL/GenBank/DDBJ whole genome shotgun (WGS) entry which is preliminary data.</text>
</comment>
<evidence type="ECO:0000256" key="1">
    <source>
        <dbReference type="SAM" id="Phobius"/>
    </source>
</evidence>
<evidence type="ECO:0000313" key="3">
    <source>
        <dbReference type="Proteomes" id="UP001162060"/>
    </source>
</evidence>
<evidence type="ECO:0000313" key="2">
    <source>
        <dbReference type="EMBL" id="CAK7923587.1"/>
    </source>
</evidence>
<dbReference type="AlphaFoldDB" id="A0AAV1TQL1"/>